<name>A0A516H7K7_9PROT</name>
<dbReference type="InterPro" id="IPR023210">
    <property type="entry name" value="NADP_OxRdtase_dom"/>
</dbReference>
<dbReference type="Proteomes" id="UP000317496">
    <property type="component" value="Chromosome"/>
</dbReference>
<dbReference type="PANTHER" id="PTHR43312">
    <property type="entry name" value="D-THREO-ALDOSE 1-DEHYDROGENASE"/>
    <property type="match status" value="1"/>
</dbReference>
<accession>A0A516H7K7</accession>
<gene>
    <name evidence="2" type="ORF">FNB15_11555</name>
</gene>
<evidence type="ECO:0000313" key="3">
    <source>
        <dbReference type="Proteomes" id="UP000317496"/>
    </source>
</evidence>
<proteinExistence type="predicted"/>
<protein>
    <submittedName>
        <fullName evidence="2">Aldo/keto reductase</fullName>
    </submittedName>
</protein>
<feature type="domain" description="NADP-dependent oxidoreductase" evidence="1">
    <location>
        <begin position="27"/>
        <end position="274"/>
    </location>
</feature>
<evidence type="ECO:0000313" key="2">
    <source>
        <dbReference type="EMBL" id="QDO99740.1"/>
    </source>
</evidence>
<dbReference type="InterPro" id="IPR053135">
    <property type="entry name" value="AKR2_Oxidoreductase"/>
</dbReference>
<dbReference type="PANTHER" id="PTHR43312:SF1">
    <property type="entry name" value="NADP-DEPENDENT OXIDOREDUCTASE DOMAIN-CONTAINING PROTEIN"/>
    <property type="match status" value="1"/>
</dbReference>
<dbReference type="Pfam" id="PF00248">
    <property type="entry name" value="Aldo_ket_red"/>
    <property type="match status" value="1"/>
</dbReference>
<dbReference type="AlphaFoldDB" id="A0A516H7K7"/>
<evidence type="ECO:0000259" key="1">
    <source>
        <dbReference type="Pfam" id="PF00248"/>
    </source>
</evidence>
<dbReference type="InterPro" id="IPR036812">
    <property type="entry name" value="NAD(P)_OxRdtase_dom_sf"/>
</dbReference>
<dbReference type="OrthoDB" id="9783572at2"/>
<dbReference type="EMBL" id="CP041636">
    <property type="protein sequence ID" value="QDO99740.1"/>
    <property type="molecule type" value="Genomic_DNA"/>
</dbReference>
<dbReference type="KEGG" id="fer:FNB15_11555"/>
<dbReference type="SUPFAM" id="SSF51430">
    <property type="entry name" value="NAD(P)-linked oxidoreductase"/>
    <property type="match status" value="1"/>
</dbReference>
<sequence length="285" mass="31639">MATLPAFCQTAGVTREIPSSGEKLPVIGLGSWITFNVGNDPRGRAASIAVMREFFRAGGRMVDSSPMYGSSQGVIGEGLKSLDAKQQVFSAEKVWTSSGRGGPPQIEATRQHWGVEKFDLLQVHNLLGWEAHLDTLRVMKAEGRVRYIGITTSEGRRHEEIERIMRSQPIDFIQVSYNVLDREIEQRILPLARERKIGVIVNRPFRQGDLIQAVERHPLPGWAAEIGAQNWAQLLLKFIIAQPEVTCVIPATTRTQHLAENMGAGHGTLPDANLRRRIVSHVEGL</sequence>
<dbReference type="Gene3D" id="3.20.20.100">
    <property type="entry name" value="NADP-dependent oxidoreductase domain"/>
    <property type="match status" value="1"/>
</dbReference>
<organism evidence="2 3">
    <name type="scientific">Ferrovibrio terrae</name>
    <dbReference type="NCBI Taxonomy" id="2594003"/>
    <lineage>
        <taxon>Bacteria</taxon>
        <taxon>Pseudomonadati</taxon>
        <taxon>Pseudomonadota</taxon>
        <taxon>Alphaproteobacteria</taxon>
        <taxon>Rhodospirillales</taxon>
        <taxon>Rhodospirillaceae</taxon>
        <taxon>Ferrovibrio</taxon>
    </lineage>
</organism>
<dbReference type="CDD" id="cd19095">
    <property type="entry name" value="AKR_PA4992-like"/>
    <property type="match status" value="1"/>
</dbReference>
<keyword evidence="3" id="KW-1185">Reference proteome</keyword>
<reference evidence="2 3" key="1">
    <citation type="submission" date="2019-07" db="EMBL/GenBank/DDBJ databases">
        <title>Genome sequencing for Ferrovibrio sp. K5.</title>
        <authorList>
            <person name="Park S.-J."/>
        </authorList>
    </citation>
    <scope>NUCLEOTIDE SEQUENCE [LARGE SCALE GENOMIC DNA]</scope>
    <source>
        <strain evidence="2 3">K5</strain>
    </source>
</reference>